<dbReference type="InterPro" id="IPR030802">
    <property type="entry name" value="Permease_MalE"/>
</dbReference>
<evidence type="ECO:0000313" key="2">
    <source>
        <dbReference type="EMBL" id="GHB94204.1"/>
    </source>
</evidence>
<reference evidence="2" key="1">
    <citation type="journal article" date="2014" name="Int. J. Syst. Evol. Microbiol.">
        <title>Complete genome sequence of Corynebacterium casei LMG S-19264T (=DSM 44701T), isolated from a smear-ripened cheese.</title>
        <authorList>
            <consortium name="US DOE Joint Genome Institute (JGI-PGF)"/>
            <person name="Walter F."/>
            <person name="Albersmeier A."/>
            <person name="Kalinowski J."/>
            <person name="Ruckert C."/>
        </authorList>
    </citation>
    <scope>NUCLEOTIDE SEQUENCE</scope>
    <source>
        <strain evidence="2">KCTC 12870</strain>
    </source>
</reference>
<sequence>MFEYSFQIGYLTLPIVAVLSFFLGAVLALQTGYSLDFGGGQELIGRVVGLAMARELAPLITAFLLAGRVGSAITAELASMTVYQEIDAQRTMQVPPERIHVMPRLVAILFMMPVLTIVAILIGWFGGAVVSEHVSFIGLDPTAYWANLKSVTEFKDVLNGLIKAEVFGLVIVLIACNQGLITRGGPREIGHSVTNSVVSSMFMVLLIDYCLTRILM</sequence>
<gene>
    <name evidence="2" type="ORF">GCM10007047_07340</name>
</gene>
<evidence type="ECO:0000313" key="3">
    <source>
        <dbReference type="Proteomes" id="UP000642829"/>
    </source>
</evidence>
<feature type="transmembrane region" description="Helical" evidence="1">
    <location>
        <begin position="161"/>
        <end position="181"/>
    </location>
</feature>
<accession>A0A8J3GBY4</accession>
<dbReference type="Proteomes" id="UP000642829">
    <property type="component" value="Unassembled WGS sequence"/>
</dbReference>
<feature type="transmembrane region" description="Helical" evidence="1">
    <location>
        <begin position="6"/>
        <end position="29"/>
    </location>
</feature>
<name>A0A8J3GBY4_9BACT</name>
<feature type="transmembrane region" description="Helical" evidence="1">
    <location>
        <begin position="193"/>
        <end position="215"/>
    </location>
</feature>
<reference evidence="2" key="2">
    <citation type="submission" date="2020-09" db="EMBL/GenBank/DDBJ databases">
        <authorList>
            <person name="Sun Q."/>
            <person name="Kim S."/>
        </authorList>
    </citation>
    <scope>NUCLEOTIDE SEQUENCE</scope>
    <source>
        <strain evidence="2">KCTC 12870</strain>
    </source>
</reference>
<dbReference type="GO" id="GO:0005548">
    <property type="term" value="F:phospholipid transporter activity"/>
    <property type="evidence" value="ECO:0007669"/>
    <property type="project" value="TreeGrafter"/>
</dbReference>
<keyword evidence="1" id="KW-0472">Membrane</keyword>
<proteinExistence type="predicted"/>
<keyword evidence="1" id="KW-1133">Transmembrane helix</keyword>
<dbReference type="PANTHER" id="PTHR30188:SF4">
    <property type="entry name" value="PROTEIN TRIGALACTOSYLDIACYLGLYCEROL 1, CHLOROPLASTIC"/>
    <property type="match status" value="1"/>
</dbReference>
<keyword evidence="3" id="KW-1185">Reference proteome</keyword>
<dbReference type="GO" id="GO:0043190">
    <property type="term" value="C:ATP-binding cassette (ABC) transporter complex"/>
    <property type="evidence" value="ECO:0007669"/>
    <property type="project" value="InterPro"/>
</dbReference>
<organism evidence="2 3">
    <name type="scientific">Cerasicoccus arenae</name>
    <dbReference type="NCBI Taxonomy" id="424488"/>
    <lineage>
        <taxon>Bacteria</taxon>
        <taxon>Pseudomonadati</taxon>
        <taxon>Verrucomicrobiota</taxon>
        <taxon>Opitutia</taxon>
        <taxon>Puniceicoccales</taxon>
        <taxon>Cerasicoccaceae</taxon>
        <taxon>Cerasicoccus</taxon>
    </lineage>
</organism>
<dbReference type="EMBL" id="BMXG01000003">
    <property type="protein sequence ID" value="GHB94204.1"/>
    <property type="molecule type" value="Genomic_DNA"/>
</dbReference>
<dbReference type="Pfam" id="PF02405">
    <property type="entry name" value="MlaE"/>
    <property type="match status" value="1"/>
</dbReference>
<feature type="transmembrane region" description="Helical" evidence="1">
    <location>
        <begin position="105"/>
        <end position="126"/>
    </location>
</feature>
<comment type="caution">
    <text evidence="2">The sequence shown here is derived from an EMBL/GenBank/DDBJ whole genome shotgun (WGS) entry which is preliminary data.</text>
</comment>
<keyword evidence="1" id="KW-0812">Transmembrane</keyword>
<protein>
    <submittedName>
        <fullName evidence="2">Transporter</fullName>
    </submittedName>
</protein>
<evidence type="ECO:0000256" key="1">
    <source>
        <dbReference type="SAM" id="Phobius"/>
    </source>
</evidence>
<dbReference type="AlphaFoldDB" id="A0A8J3GBY4"/>
<dbReference type="PANTHER" id="PTHR30188">
    <property type="entry name" value="ABC TRANSPORTER PERMEASE PROTEIN-RELATED"/>
    <property type="match status" value="1"/>
</dbReference>